<feature type="modified residue" description="4-aspartylphosphate" evidence="15">
    <location>
        <position position="944"/>
    </location>
</feature>
<dbReference type="CDD" id="cd17546">
    <property type="entry name" value="REC_hyHK_CKI1_RcsC-like"/>
    <property type="match status" value="1"/>
</dbReference>
<evidence type="ECO:0000256" key="2">
    <source>
        <dbReference type="ARBA" id="ARBA00004651"/>
    </source>
</evidence>
<dbReference type="PROSITE" id="PS50894">
    <property type="entry name" value="HPT"/>
    <property type="match status" value="1"/>
</dbReference>
<dbReference type="CDD" id="cd00082">
    <property type="entry name" value="HisKA"/>
    <property type="match status" value="1"/>
</dbReference>
<dbReference type="SMART" id="SM00387">
    <property type="entry name" value="HATPase_c"/>
    <property type="match status" value="1"/>
</dbReference>
<dbReference type="InterPro" id="IPR036890">
    <property type="entry name" value="HATPase_C_sf"/>
</dbReference>
<keyword evidence="10" id="KW-0067">ATP-binding</keyword>
<evidence type="ECO:0000256" key="4">
    <source>
        <dbReference type="ARBA" id="ARBA00022475"/>
    </source>
</evidence>
<evidence type="ECO:0000256" key="12">
    <source>
        <dbReference type="ARBA" id="ARBA00023012"/>
    </source>
</evidence>
<evidence type="ECO:0000313" key="21">
    <source>
        <dbReference type="Proteomes" id="UP000186309"/>
    </source>
</evidence>
<evidence type="ECO:0000256" key="3">
    <source>
        <dbReference type="ARBA" id="ARBA00012438"/>
    </source>
</evidence>
<dbReference type="EC" id="2.7.13.3" evidence="3"/>
<comment type="subcellular location">
    <subcellularLocation>
        <location evidence="2">Cell membrane</location>
        <topology evidence="2">Multi-pass membrane protein</topology>
    </subcellularLocation>
</comment>
<dbReference type="Gene3D" id="1.10.287.130">
    <property type="match status" value="1"/>
</dbReference>
<feature type="domain" description="HPt" evidence="19">
    <location>
        <begin position="1040"/>
        <end position="1133"/>
    </location>
</feature>
<dbReference type="GO" id="GO:0005524">
    <property type="term" value="F:ATP binding"/>
    <property type="evidence" value="ECO:0007669"/>
    <property type="project" value="UniProtKB-KW"/>
</dbReference>
<evidence type="ECO:0000256" key="8">
    <source>
        <dbReference type="ARBA" id="ARBA00022741"/>
    </source>
</evidence>
<evidence type="ECO:0000256" key="1">
    <source>
        <dbReference type="ARBA" id="ARBA00000085"/>
    </source>
</evidence>
<dbReference type="Pfam" id="PF01627">
    <property type="entry name" value="Hpt"/>
    <property type="match status" value="1"/>
</dbReference>
<dbReference type="GO" id="GO:0006355">
    <property type="term" value="P:regulation of DNA-templated transcription"/>
    <property type="evidence" value="ECO:0007669"/>
    <property type="project" value="InterPro"/>
</dbReference>
<dbReference type="CDD" id="cd00130">
    <property type="entry name" value="PAS"/>
    <property type="match status" value="1"/>
</dbReference>
<evidence type="ECO:0000256" key="11">
    <source>
        <dbReference type="ARBA" id="ARBA00022989"/>
    </source>
</evidence>
<evidence type="ECO:0000259" key="18">
    <source>
        <dbReference type="PROSITE" id="PS50112"/>
    </source>
</evidence>
<accession>A0A1U7CSW5</accession>
<dbReference type="OrthoDB" id="9762493at2"/>
<dbReference type="InterPro" id="IPR013767">
    <property type="entry name" value="PAS_fold"/>
</dbReference>
<keyword evidence="7" id="KW-0812">Transmembrane</keyword>
<evidence type="ECO:0000256" key="15">
    <source>
        <dbReference type="PROSITE-ProRule" id="PRU00169"/>
    </source>
</evidence>
<evidence type="ECO:0000256" key="9">
    <source>
        <dbReference type="ARBA" id="ARBA00022777"/>
    </source>
</evidence>
<dbReference type="Pfam" id="PF02518">
    <property type="entry name" value="HATPase_c"/>
    <property type="match status" value="1"/>
</dbReference>
<dbReference type="InterPro" id="IPR005467">
    <property type="entry name" value="His_kinase_dom"/>
</dbReference>
<name>A0A1U7CSW5_9BACT</name>
<dbReference type="CDD" id="cd16922">
    <property type="entry name" value="HATPase_EvgS-ArcB-TorS-like"/>
    <property type="match status" value="1"/>
</dbReference>
<proteinExistence type="predicted"/>
<dbReference type="STRING" id="1387353.BSF38_03567"/>
<dbReference type="Pfam" id="PF00512">
    <property type="entry name" value="HisKA"/>
    <property type="match status" value="1"/>
</dbReference>
<keyword evidence="11" id="KW-1133">Transmembrane helix</keyword>
<dbReference type="InterPro" id="IPR001789">
    <property type="entry name" value="Sig_transdc_resp-reg_receiver"/>
</dbReference>
<evidence type="ECO:0000256" key="5">
    <source>
        <dbReference type="ARBA" id="ARBA00022553"/>
    </source>
</evidence>
<dbReference type="SUPFAM" id="SSF55874">
    <property type="entry name" value="ATPase domain of HSP90 chaperone/DNA topoisomerase II/histidine kinase"/>
    <property type="match status" value="1"/>
</dbReference>
<keyword evidence="9 20" id="KW-0418">Kinase</keyword>
<dbReference type="Pfam" id="PF00989">
    <property type="entry name" value="PAS"/>
    <property type="match status" value="1"/>
</dbReference>
<dbReference type="FunFam" id="3.30.565.10:FF:000078">
    <property type="entry name" value="Two-component sensor histidine kinase"/>
    <property type="match status" value="1"/>
</dbReference>
<dbReference type="GO" id="GO:0005886">
    <property type="term" value="C:plasma membrane"/>
    <property type="evidence" value="ECO:0007669"/>
    <property type="project" value="UniProtKB-SubCell"/>
</dbReference>
<feature type="domain" description="Response regulatory" evidence="17">
    <location>
        <begin position="749"/>
        <end position="870"/>
    </location>
</feature>
<dbReference type="PRINTS" id="PR00344">
    <property type="entry name" value="BCTRLSENSOR"/>
</dbReference>
<feature type="modified residue" description="Phosphohistidine" evidence="14">
    <location>
        <position position="1079"/>
    </location>
</feature>
<evidence type="ECO:0000313" key="20">
    <source>
        <dbReference type="EMBL" id="APW62035.1"/>
    </source>
</evidence>
<feature type="domain" description="Histidine kinase" evidence="16">
    <location>
        <begin position="506"/>
        <end position="729"/>
    </location>
</feature>
<keyword evidence="6 20" id="KW-0808">Transferase</keyword>
<dbReference type="PANTHER" id="PTHR45339">
    <property type="entry name" value="HYBRID SIGNAL TRANSDUCTION HISTIDINE KINASE J"/>
    <property type="match status" value="1"/>
</dbReference>
<dbReference type="PROSITE" id="PS50112">
    <property type="entry name" value="PAS"/>
    <property type="match status" value="1"/>
</dbReference>
<dbReference type="InterPro" id="IPR011006">
    <property type="entry name" value="CheY-like_superfamily"/>
</dbReference>
<dbReference type="InterPro" id="IPR036097">
    <property type="entry name" value="HisK_dim/P_sf"/>
</dbReference>
<sequence>MDKRLALRMTFLLTAALLGGFLFVLQVGELEDRQLRWELKALAETLAALIDPEPFLTPRSVDDPGRTSVQAELDVVRKVYGDCRRIEILERQGNQIRRLASSDDEGGPAVDHDERAAEPFFDTNTSIVLDPEVESGGLVVSRAFAPLKRADGKPGPMIAVEMIGAGGFDGLSRAQRLAGLAVGLGLLGIVLVWRQLHREARVAEAIRVSEEWFRGISQAALNPIVVIDDRGEITYWNDAAERTLGYSRQEVTGVELRRLLSPPELFDDYRRGLPASERSDDGGVRGDTIELAALRKGGERVPIELCVSTFRLGRRWHTVGVMSDLSARKWFEGQLQERVWLSEMQAEAGAVLTRSSSLPTMLQSIATVLADRLDASVRFWTTDPATDRDVLCAEAGDDRLAAGADERRLLDRVKATRTTVVRTGTTDDGESPIETIGFALECGGEPAAAMTIARRKPAAATVLTVLHLVASEVGMAIERLRLIDTLDAARAAAERANQAKSEFLANMSHEIRTPMNGVIGMTELLLDTELTPRQRDFVETVDDSAESLLAVINDILDFSKVEAGKLTLDPIPFALRDLVEGTMRALAVRAHARGLELACRLGPDVPDGVVGDSKRLRQVLVNLVGNAIKFTSEGEVVVTVDRASEEEPGGPDNLRFTVRDTGVGIPLDKHKAVFEPFEQADSSTTRRYGGTGLGLPIADRLVQLMGGRIEIDSRPGLGSTFRFTIPLVGSSAVSEPIPRERVKRLAGRSVLVVDDHETNRRIVVELLAGWRIEATAAADAQSALEAMRRAARAGAPFDLALLDHMMPGTDGLELAAAIRADARLRSTPLLMTTSSGDGGLESRAEALGISRILHKPLRRVDLCRSLLALLAPADDGSGDGERRADEPTGARDRLRVLLVEDNPVNQKVASAMLEQLGHRVTIADDGRAGVAAYLAGSFDLILMDIQMPEMDGFEALASIRDADDGRGGRTPVVALTAHSMPRDQERCLEAGFDGYLSKPIRRDELEVLVTSLGGMKGGRPAAAPKPAFDLGFALAQAGGDASVLAQLADLFRIHAPTQLGAVRDAVRAGDATAVARAAHTLKGSTSVFLIRDRLDALHDVERLGKQGRLADALARLPVVEALIADLTAALDQMSGCELVASASG</sequence>
<feature type="domain" description="PAS" evidence="18">
    <location>
        <begin position="209"/>
        <end position="262"/>
    </location>
</feature>
<reference evidence="21" key="1">
    <citation type="submission" date="2016-12" db="EMBL/GenBank/DDBJ databases">
        <title>Comparative genomics of four Isosphaeraceae planctomycetes: a common pool of plasmids and glycoside hydrolase genes.</title>
        <authorList>
            <person name="Ivanova A."/>
        </authorList>
    </citation>
    <scope>NUCLEOTIDE SEQUENCE [LARGE SCALE GENOMIC DNA]</scope>
    <source>
        <strain evidence="21">PX4</strain>
    </source>
</reference>
<dbReference type="RefSeq" id="WP_076347823.1">
    <property type="nucleotide sequence ID" value="NZ_CP019082.1"/>
</dbReference>
<protein>
    <recommendedName>
        <fullName evidence="3">histidine kinase</fullName>
        <ecNumber evidence="3">2.7.13.3</ecNumber>
    </recommendedName>
</protein>
<feature type="modified residue" description="4-aspartylphosphate" evidence="15">
    <location>
        <position position="803"/>
    </location>
</feature>
<dbReference type="InterPro" id="IPR003661">
    <property type="entry name" value="HisK_dim/P_dom"/>
</dbReference>
<dbReference type="Gene3D" id="1.20.120.160">
    <property type="entry name" value="HPT domain"/>
    <property type="match status" value="1"/>
</dbReference>
<dbReference type="InterPro" id="IPR035965">
    <property type="entry name" value="PAS-like_dom_sf"/>
</dbReference>
<dbReference type="CDD" id="cd00156">
    <property type="entry name" value="REC"/>
    <property type="match status" value="1"/>
</dbReference>
<feature type="domain" description="Response regulatory" evidence="17">
    <location>
        <begin position="895"/>
        <end position="1013"/>
    </location>
</feature>
<dbReference type="InterPro" id="IPR008207">
    <property type="entry name" value="Sig_transdc_His_kin_Hpt_dom"/>
</dbReference>
<dbReference type="InterPro" id="IPR036641">
    <property type="entry name" value="HPT_dom_sf"/>
</dbReference>
<dbReference type="GO" id="GO:0000155">
    <property type="term" value="F:phosphorelay sensor kinase activity"/>
    <property type="evidence" value="ECO:0007669"/>
    <property type="project" value="InterPro"/>
</dbReference>
<dbReference type="SUPFAM" id="SSF47226">
    <property type="entry name" value="Histidine-containing phosphotransfer domain, HPT domain"/>
    <property type="match status" value="1"/>
</dbReference>
<dbReference type="PANTHER" id="PTHR45339:SF1">
    <property type="entry name" value="HYBRID SIGNAL TRANSDUCTION HISTIDINE KINASE J"/>
    <property type="match status" value="1"/>
</dbReference>
<dbReference type="SUPFAM" id="SSF47384">
    <property type="entry name" value="Homodimeric domain of signal transducing histidine kinase"/>
    <property type="match status" value="1"/>
</dbReference>
<dbReference type="SMART" id="SM00448">
    <property type="entry name" value="REC"/>
    <property type="match status" value="2"/>
</dbReference>
<evidence type="ECO:0000256" key="13">
    <source>
        <dbReference type="ARBA" id="ARBA00023136"/>
    </source>
</evidence>
<keyword evidence="8" id="KW-0547">Nucleotide-binding</keyword>
<dbReference type="Proteomes" id="UP000186309">
    <property type="component" value="Chromosome"/>
</dbReference>
<evidence type="ECO:0000259" key="17">
    <source>
        <dbReference type="PROSITE" id="PS50110"/>
    </source>
</evidence>
<dbReference type="PROSITE" id="PS50110">
    <property type="entry name" value="RESPONSE_REGULATORY"/>
    <property type="match status" value="2"/>
</dbReference>
<keyword evidence="4" id="KW-1003">Cell membrane</keyword>
<evidence type="ECO:0000256" key="7">
    <source>
        <dbReference type="ARBA" id="ARBA00022692"/>
    </source>
</evidence>
<keyword evidence="12" id="KW-0902">Two-component regulatory system</keyword>
<dbReference type="SUPFAM" id="SSF52172">
    <property type="entry name" value="CheY-like"/>
    <property type="match status" value="2"/>
</dbReference>
<dbReference type="SUPFAM" id="SSF55785">
    <property type="entry name" value="PYP-like sensor domain (PAS domain)"/>
    <property type="match status" value="1"/>
</dbReference>
<dbReference type="EMBL" id="CP019082">
    <property type="protein sequence ID" value="APW62035.1"/>
    <property type="molecule type" value="Genomic_DNA"/>
</dbReference>
<keyword evidence="21" id="KW-1185">Reference proteome</keyword>
<organism evidence="20 21">
    <name type="scientific">Paludisphaera borealis</name>
    <dbReference type="NCBI Taxonomy" id="1387353"/>
    <lineage>
        <taxon>Bacteria</taxon>
        <taxon>Pseudomonadati</taxon>
        <taxon>Planctomycetota</taxon>
        <taxon>Planctomycetia</taxon>
        <taxon>Isosphaerales</taxon>
        <taxon>Isosphaeraceae</taxon>
        <taxon>Paludisphaera</taxon>
    </lineage>
</organism>
<keyword evidence="5 15" id="KW-0597">Phosphoprotein</keyword>
<dbReference type="InterPro" id="IPR004358">
    <property type="entry name" value="Sig_transdc_His_kin-like_C"/>
</dbReference>
<dbReference type="Gene3D" id="3.30.565.10">
    <property type="entry name" value="Histidine kinase-like ATPase, C-terminal domain"/>
    <property type="match status" value="1"/>
</dbReference>
<evidence type="ECO:0000256" key="14">
    <source>
        <dbReference type="PROSITE-ProRule" id="PRU00110"/>
    </source>
</evidence>
<dbReference type="SMART" id="SM00091">
    <property type="entry name" value="PAS"/>
    <property type="match status" value="1"/>
</dbReference>
<evidence type="ECO:0000256" key="10">
    <source>
        <dbReference type="ARBA" id="ARBA00022840"/>
    </source>
</evidence>
<dbReference type="InterPro" id="IPR003594">
    <property type="entry name" value="HATPase_dom"/>
</dbReference>
<dbReference type="FunFam" id="1.10.287.130:FF:000002">
    <property type="entry name" value="Two-component osmosensing histidine kinase"/>
    <property type="match status" value="1"/>
</dbReference>
<comment type="catalytic activity">
    <reaction evidence="1">
        <text>ATP + protein L-histidine = ADP + protein N-phospho-L-histidine.</text>
        <dbReference type="EC" id="2.7.13.3"/>
    </reaction>
</comment>
<evidence type="ECO:0000256" key="6">
    <source>
        <dbReference type="ARBA" id="ARBA00022679"/>
    </source>
</evidence>
<dbReference type="SMART" id="SM00388">
    <property type="entry name" value="HisKA"/>
    <property type="match status" value="1"/>
</dbReference>
<evidence type="ECO:0000259" key="19">
    <source>
        <dbReference type="PROSITE" id="PS50894"/>
    </source>
</evidence>
<dbReference type="AlphaFoldDB" id="A0A1U7CSW5"/>
<dbReference type="Gene3D" id="3.40.50.2300">
    <property type="match status" value="2"/>
</dbReference>
<dbReference type="PROSITE" id="PS50109">
    <property type="entry name" value="HIS_KIN"/>
    <property type="match status" value="1"/>
</dbReference>
<dbReference type="NCBIfam" id="TIGR00229">
    <property type="entry name" value="sensory_box"/>
    <property type="match status" value="1"/>
</dbReference>
<gene>
    <name evidence="20" type="primary">barA</name>
    <name evidence="20" type="ORF">BSF38_03567</name>
</gene>
<dbReference type="InterPro" id="IPR000014">
    <property type="entry name" value="PAS"/>
</dbReference>
<dbReference type="KEGG" id="pbor:BSF38_03567"/>
<dbReference type="Pfam" id="PF00072">
    <property type="entry name" value="Response_reg"/>
    <property type="match status" value="2"/>
</dbReference>
<keyword evidence="13" id="KW-0472">Membrane</keyword>
<evidence type="ECO:0000259" key="16">
    <source>
        <dbReference type="PROSITE" id="PS50109"/>
    </source>
</evidence>
<dbReference type="Gene3D" id="3.30.450.20">
    <property type="entry name" value="PAS domain"/>
    <property type="match status" value="1"/>
</dbReference>